<dbReference type="OrthoDB" id="6445774at2"/>
<dbReference type="AlphaFoldDB" id="A0A1I3RJP4"/>
<organism evidence="2 3">
    <name type="scientific">Xenorhabdus mauleonii</name>
    <dbReference type="NCBI Taxonomy" id="351675"/>
    <lineage>
        <taxon>Bacteria</taxon>
        <taxon>Pseudomonadati</taxon>
        <taxon>Pseudomonadota</taxon>
        <taxon>Gammaproteobacteria</taxon>
        <taxon>Enterobacterales</taxon>
        <taxon>Morganellaceae</taxon>
        <taxon>Xenorhabdus</taxon>
    </lineage>
</organism>
<dbReference type="STRING" id="351675.SAMN05421680_109148"/>
<dbReference type="Proteomes" id="UP000198919">
    <property type="component" value="Unassembled WGS sequence"/>
</dbReference>
<protein>
    <submittedName>
        <fullName evidence="2">Uncharacterized protein</fullName>
    </submittedName>
</protein>
<proteinExistence type="predicted"/>
<reference evidence="1 4" key="3">
    <citation type="journal article" date="2017" name="Nat. Microbiol.">
        <title>Natural product diversity associated with the nematode symbionts Photorhabdus and Xenorhabdus.</title>
        <authorList>
            <person name="Tobias N.J."/>
            <person name="Wolff H."/>
            <person name="Djahanschiri B."/>
            <person name="Grundmann F."/>
            <person name="Kronenwerth M."/>
            <person name="Shi Y.M."/>
            <person name="Simonyi S."/>
            <person name="Grun P."/>
            <person name="Shapiro-Ilan D."/>
            <person name="Pidot S.J."/>
            <person name="Stinear T.P."/>
            <person name="Ebersberger I."/>
            <person name="Bode H.B."/>
        </authorList>
    </citation>
    <scope>NUCLEOTIDE SEQUENCE [LARGE SCALE GENOMIC DNA]</scope>
    <source>
        <strain evidence="1 4">DSM 17908</strain>
    </source>
</reference>
<name>A0A1I3RJP4_9GAMM</name>
<evidence type="ECO:0000313" key="2">
    <source>
        <dbReference type="EMBL" id="SFJ45959.1"/>
    </source>
</evidence>
<dbReference type="RefSeq" id="WP_092510861.1">
    <property type="nucleotide sequence ID" value="NZ_CAWNQB010000078.1"/>
</dbReference>
<evidence type="ECO:0000313" key="4">
    <source>
        <dbReference type="Proteomes" id="UP000224607"/>
    </source>
</evidence>
<dbReference type="EMBL" id="NITY01000008">
    <property type="protein sequence ID" value="PHM39907.1"/>
    <property type="molecule type" value="Genomic_DNA"/>
</dbReference>
<reference evidence="3" key="2">
    <citation type="submission" date="2016-10" db="EMBL/GenBank/DDBJ databases">
        <authorList>
            <person name="Varghese N."/>
            <person name="Submissions S."/>
        </authorList>
    </citation>
    <scope>NUCLEOTIDE SEQUENCE [LARGE SCALE GENOMIC DNA]</scope>
    <source>
        <strain evidence="3">DSM 17908</strain>
    </source>
</reference>
<keyword evidence="4" id="KW-1185">Reference proteome</keyword>
<dbReference type="Proteomes" id="UP000224607">
    <property type="component" value="Unassembled WGS sequence"/>
</dbReference>
<dbReference type="EMBL" id="FORG01000009">
    <property type="protein sequence ID" value="SFJ45959.1"/>
    <property type="molecule type" value="Genomic_DNA"/>
</dbReference>
<sequence>MSDNSNDSVNYENVKIKKLYTHKLFQPEAKNNVEVSFEDLDEKPYSNFYLVHPDGEIEGGAVYATLLYAMLYKKRITVKTDGVVGKYNERYISGVVISND</sequence>
<accession>A0A1I3RJP4</accession>
<evidence type="ECO:0000313" key="3">
    <source>
        <dbReference type="Proteomes" id="UP000198919"/>
    </source>
</evidence>
<evidence type="ECO:0000313" key="1">
    <source>
        <dbReference type="EMBL" id="PHM39907.1"/>
    </source>
</evidence>
<reference evidence="2" key="1">
    <citation type="submission" date="2016-10" db="EMBL/GenBank/DDBJ databases">
        <authorList>
            <person name="de Groot N.N."/>
        </authorList>
    </citation>
    <scope>NUCLEOTIDE SEQUENCE [LARGE SCALE GENOMIC DNA]</scope>
    <source>
        <strain evidence="2">DSM 17908</strain>
    </source>
</reference>
<gene>
    <name evidence="2" type="ORF">SAMN05421680_109148</name>
    <name evidence="1" type="ORF">Xmau_02513</name>
</gene>